<dbReference type="VEuPathDB" id="FungiDB:SDRG_06476"/>
<dbReference type="RefSeq" id="XP_008610478.1">
    <property type="nucleotide sequence ID" value="XM_008612256.1"/>
</dbReference>
<name>T0S0V6_SAPDV</name>
<dbReference type="Proteomes" id="UP000030762">
    <property type="component" value="Unassembled WGS sequence"/>
</dbReference>
<sequence length="199" mass="21624">MLRVLLALAVVATALEVPGAFWSNRFAVHENATSNAVAAIATELLADLNATSLPDVLPLLSPLLRGSPIVFGDGVASIDATTLRLSVAKSLLLLPSLRAPSALHRAYVEVHIGLWQTPGPDDGTTFMVQHSYVQLLLDLWAMASYTQQAELRHALMRCADASWQQLRTTHLTPWALVHYKHLRSTILCELFALGLDPAS</sequence>
<dbReference type="AlphaFoldDB" id="T0S0V6"/>
<protein>
    <submittedName>
        <fullName evidence="1">Uncharacterized protein</fullName>
    </submittedName>
</protein>
<dbReference type="GeneID" id="19947203"/>
<keyword evidence="2" id="KW-1185">Reference proteome</keyword>
<gene>
    <name evidence="1" type="ORF">SDRG_06476</name>
</gene>
<evidence type="ECO:0000313" key="1">
    <source>
        <dbReference type="EMBL" id="EQC36372.1"/>
    </source>
</evidence>
<accession>T0S0V6</accession>
<proteinExistence type="predicted"/>
<dbReference type="OrthoDB" id="10355958at2759"/>
<dbReference type="InParanoid" id="T0S0V6"/>
<dbReference type="EMBL" id="JH767148">
    <property type="protein sequence ID" value="EQC36372.1"/>
    <property type="molecule type" value="Genomic_DNA"/>
</dbReference>
<dbReference type="OMA" id="HALMRCA"/>
<organism evidence="1 2">
    <name type="scientific">Saprolegnia diclina (strain VS20)</name>
    <dbReference type="NCBI Taxonomy" id="1156394"/>
    <lineage>
        <taxon>Eukaryota</taxon>
        <taxon>Sar</taxon>
        <taxon>Stramenopiles</taxon>
        <taxon>Oomycota</taxon>
        <taxon>Saprolegniomycetes</taxon>
        <taxon>Saprolegniales</taxon>
        <taxon>Saprolegniaceae</taxon>
        <taxon>Saprolegnia</taxon>
    </lineage>
</organism>
<reference evidence="1 2" key="1">
    <citation type="submission" date="2012-04" db="EMBL/GenBank/DDBJ databases">
        <title>The Genome Sequence of Saprolegnia declina VS20.</title>
        <authorList>
            <consortium name="The Broad Institute Genome Sequencing Platform"/>
            <person name="Russ C."/>
            <person name="Nusbaum C."/>
            <person name="Tyler B."/>
            <person name="van West P."/>
            <person name="Dieguez-Uribeondo J."/>
            <person name="de Bruijn I."/>
            <person name="Tripathy S."/>
            <person name="Jiang R."/>
            <person name="Young S.K."/>
            <person name="Zeng Q."/>
            <person name="Gargeya S."/>
            <person name="Fitzgerald M."/>
            <person name="Haas B."/>
            <person name="Abouelleil A."/>
            <person name="Alvarado L."/>
            <person name="Arachchi H.M."/>
            <person name="Berlin A."/>
            <person name="Chapman S.B."/>
            <person name="Goldberg J."/>
            <person name="Griggs A."/>
            <person name="Gujja S."/>
            <person name="Hansen M."/>
            <person name="Howarth C."/>
            <person name="Imamovic A."/>
            <person name="Larimer J."/>
            <person name="McCowen C."/>
            <person name="Montmayeur A."/>
            <person name="Murphy C."/>
            <person name="Neiman D."/>
            <person name="Pearson M."/>
            <person name="Priest M."/>
            <person name="Roberts A."/>
            <person name="Saif S."/>
            <person name="Shea T."/>
            <person name="Sisk P."/>
            <person name="Sykes S."/>
            <person name="Wortman J."/>
            <person name="Nusbaum C."/>
            <person name="Birren B."/>
        </authorList>
    </citation>
    <scope>NUCLEOTIDE SEQUENCE [LARGE SCALE GENOMIC DNA]</scope>
    <source>
        <strain evidence="1 2">VS20</strain>
    </source>
</reference>
<evidence type="ECO:0000313" key="2">
    <source>
        <dbReference type="Proteomes" id="UP000030762"/>
    </source>
</evidence>